<dbReference type="InterPro" id="IPR000182">
    <property type="entry name" value="GNAT_dom"/>
</dbReference>
<accession>A0A2G9YVY4</accession>
<sequence>MVTKIFNAKTITIRKLSDKDLRNVKKFQEFINSLIEEKPMILMNKKVSLKEEVGWLKSRLEKVKKKNSVVLVAEYNNVIIGNCHIDLQRGRSSHVGEFATSIRNGYRGVGLGKYLMGEIIKLAKKELKPRPKILRLSVFPINKPALALYKKFGFKSVARIPKQLEYKGKLMDEIVMIREL</sequence>
<feature type="domain" description="N-acetyltransferase" evidence="1">
    <location>
        <begin position="11"/>
        <end position="180"/>
    </location>
</feature>
<protein>
    <recommendedName>
        <fullName evidence="1">N-acetyltransferase domain-containing protein</fullName>
    </recommendedName>
</protein>
<dbReference type="PROSITE" id="PS51186">
    <property type="entry name" value="GNAT"/>
    <property type="match status" value="1"/>
</dbReference>
<organism evidence="2 3">
    <name type="scientific">Candidatus Nealsonbacteria bacterium CG23_combo_of_CG06-09_8_20_14_all_38_19</name>
    <dbReference type="NCBI Taxonomy" id="1974721"/>
    <lineage>
        <taxon>Bacteria</taxon>
        <taxon>Candidatus Nealsoniibacteriota</taxon>
    </lineage>
</organism>
<dbReference type="InterPro" id="IPR016181">
    <property type="entry name" value="Acyl_CoA_acyltransferase"/>
</dbReference>
<dbReference type="Proteomes" id="UP000230273">
    <property type="component" value="Unassembled WGS sequence"/>
</dbReference>
<dbReference type="CDD" id="cd04301">
    <property type="entry name" value="NAT_SF"/>
    <property type="match status" value="1"/>
</dbReference>
<proteinExistence type="predicted"/>
<dbReference type="PANTHER" id="PTHR43415">
    <property type="entry name" value="SPERMIDINE N(1)-ACETYLTRANSFERASE"/>
    <property type="match status" value="1"/>
</dbReference>
<dbReference type="Gene3D" id="3.40.630.30">
    <property type="match status" value="1"/>
</dbReference>
<dbReference type="GO" id="GO:0016747">
    <property type="term" value="F:acyltransferase activity, transferring groups other than amino-acyl groups"/>
    <property type="evidence" value="ECO:0007669"/>
    <property type="project" value="InterPro"/>
</dbReference>
<name>A0A2G9YVY4_9BACT</name>
<evidence type="ECO:0000259" key="1">
    <source>
        <dbReference type="PROSITE" id="PS51186"/>
    </source>
</evidence>
<dbReference type="SUPFAM" id="SSF55729">
    <property type="entry name" value="Acyl-CoA N-acyltransferases (Nat)"/>
    <property type="match status" value="1"/>
</dbReference>
<dbReference type="AlphaFoldDB" id="A0A2G9YVY4"/>
<dbReference type="Pfam" id="PF00583">
    <property type="entry name" value="Acetyltransf_1"/>
    <property type="match status" value="1"/>
</dbReference>
<evidence type="ECO:0000313" key="2">
    <source>
        <dbReference type="EMBL" id="PIP23416.1"/>
    </source>
</evidence>
<dbReference type="EMBL" id="PCRP01000057">
    <property type="protein sequence ID" value="PIP23416.1"/>
    <property type="molecule type" value="Genomic_DNA"/>
</dbReference>
<reference evidence="2 3" key="1">
    <citation type="submission" date="2017-09" db="EMBL/GenBank/DDBJ databases">
        <title>Depth-based differentiation of microbial function through sediment-hosted aquifers and enrichment of novel symbionts in the deep terrestrial subsurface.</title>
        <authorList>
            <person name="Probst A.J."/>
            <person name="Ladd B."/>
            <person name="Jarett J.K."/>
            <person name="Geller-Mcgrath D.E."/>
            <person name="Sieber C.M."/>
            <person name="Emerson J.B."/>
            <person name="Anantharaman K."/>
            <person name="Thomas B.C."/>
            <person name="Malmstrom R."/>
            <person name="Stieglmeier M."/>
            <person name="Klingl A."/>
            <person name="Woyke T."/>
            <person name="Ryan C.M."/>
            <person name="Banfield J.F."/>
        </authorList>
    </citation>
    <scope>NUCLEOTIDE SEQUENCE [LARGE SCALE GENOMIC DNA]</scope>
    <source>
        <strain evidence="2">CG23_combo_of_CG06-09_8_20_14_all_38_19</strain>
    </source>
</reference>
<comment type="caution">
    <text evidence="2">The sequence shown here is derived from an EMBL/GenBank/DDBJ whole genome shotgun (WGS) entry which is preliminary data.</text>
</comment>
<gene>
    <name evidence="2" type="ORF">COX36_03530</name>
</gene>
<dbReference type="PANTHER" id="PTHR43415:SF3">
    <property type="entry name" value="GNAT-FAMILY ACETYLTRANSFERASE"/>
    <property type="match status" value="1"/>
</dbReference>
<evidence type="ECO:0000313" key="3">
    <source>
        <dbReference type="Proteomes" id="UP000230273"/>
    </source>
</evidence>